<dbReference type="FunFam" id="1.20.120.350:FF:000059">
    <property type="entry name" value="Sodium channel protein"/>
    <property type="match status" value="1"/>
</dbReference>
<organism evidence="22 23">
    <name type="scientific">Sarcophilus harrisii</name>
    <name type="common">Tasmanian devil</name>
    <name type="synonym">Sarcophilus laniarius</name>
    <dbReference type="NCBI Taxonomy" id="9305"/>
    <lineage>
        <taxon>Eukaryota</taxon>
        <taxon>Metazoa</taxon>
        <taxon>Chordata</taxon>
        <taxon>Craniata</taxon>
        <taxon>Vertebrata</taxon>
        <taxon>Euteleostomi</taxon>
        <taxon>Mammalia</taxon>
        <taxon>Metatheria</taxon>
        <taxon>Dasyuromorphia</taxon>
        <taxon>Dasyuridae</taxon>
        <taxon>Sarcophilus</taxon>
    </lineage>
</organism>
<keyword evidence="10 17" id="KW-0406">Ion transport</keyword>
<dbReference type="Pfam" id="PF00520">
    <property type="entry name" value="Ion_trans"/>
    <property type="match status" value="4"/>
</dbReference>
<feature type="transmembrane region" description="Helical" evidence="17">
    <location>
        <begin position="1064"/>
        <end position="1084"/>
    </location>
</feature>
<feature type="compositionally biased region" description="Low complexity" evidence="18">
    <location>
        <begin position="1798"/>
        <end position="1809"/>
    </location>
</feature>
<evidence type="ECO:0000256" key="15">
    <source>
        <dbReference type="ARBA" id="ARBA00023303"/>
    </source>
</evidence>
<feature type="domain" description="Ion transport" evidence="19">
    <location>
        <begin position="617"/>
        <end position="841"/>
    </location>
</feature>
<keyword evidence="7 17" id="KW-0851">Voltage-gated channel</keyword>
<feature type="transmembrane region" description="Helical" evidence="17">
    <location>
        <begin position="1096"/>
        <end position="1115"/>
    </location>
</feature>
<dbReference type="Pfam" id="PF06512">
    <property type="entry name" value="Na_trans_assoc"/>
    <property type="match status" value="1"/>
</dbReference>
<dbReference type="GO" id="GO:0086010">
    <property type="term" value="P:membrane depolarization during action potential"/>
    <property type="evidence" value="ECO:0007669"/>
    <property type="project" value="TreeGrafter"/>
</dbReference>
<evidence type="ECO:0000256" key="7">
    <source>
        <dbReference type="ARBA" id="ARBA00022882"/>
    </source>
</evidence>
<dbReference type="PRINTS" id="PR00170">
    <property type="entry name" value="NACHANNEL"/>
</dbReference>
<dbReference type="GO" id="GO:0019228">
    <property type="term" value="P:neuronal action potential"/>
    <property type="evidence" value="ECO:0007669"/>
    <property type="project" value="TreeGrafter"/>
</dbReference>
<feature type="transmembrane region" description="Helical" evidence="17">
    <location>
        <begin position="686"/>
        <end position="710"/>
    </location>
</feature>
<evidence type="ECO:0000256" key="13">
    <source>
        <dbReference type="ARBA" id="ARBA00023180"/>
    </source>
</evidence>
<evidence type="ECO:0000259" key="19">
    <source>
        <dbReference type="Pfam" id="PF00520"/>
    </source>
</evidence>
<comment type="catalytic activity">
    <reaction evidence="16">
        <text>Na(+)(in) = Na(+)(out)</text>
        <dbReference type="Rhea" id="RHEA:34963"/>
        <dbReference type="ChEBI" id="CHEBI:29101"/>
    </reaction>
</comment>
<feature type="compositionally biased region" description="Basic and acidic residues" evidence="18">
    <location>
        <begin position="1814"/>
        <end position="1837"/>
    </location>
</feature>
<keyword evidence="12" id="KW-1015">Disulfide bond</keyword>
<dbReference type="Ensembl" id="ENSSHAT00000024299.1">
    <property type="protein sequence ID" value="ENSSHAP00000026936.1"/>
    <property type="gene ID" value="ENSSHAG00000026781.1"/>
</dbReference>
<evidence type="ECO:0000256" key="14">
    <source>
        <dbReference type="ARBA" id="ARBA00023201"/>
    </source>
</evidence>
<keyword evidence="23" id="KW-1185">Reference proteome</keyword>
<evidence type="ECO:0000256" key="4">
    <source>
        <dbReference type="ARBA" id="ARBA00022475"/>
    </source>
</evidence>
<feature type="transmembrane region" description="Helical" evidence="17">
    <location>
        <begin position="1121"/>
        <end position="1145"/>
    </location>
</feature>
<feature type="transmembrane region" description="Helical" evidence="17">
    <location>
        <begin position="355"/>
        <end position="382"/>
    </location>
</feature>
<evidence type="ECO:0000256" key="11">
    <source>
        <dbReference type="ARBA" id="ARBA00023136"/>
    </source>
</evidence>
<dbReference type="Gene3D" id="1.10.238.10">
    <property type="entry name" value="EF-hand"/>
    <property type="match status" value="1"/>
</dbReference>
<feature type="domain" description="Ion transport" evidence="19">
    <location>
        <begin position="1061"/>
        <end position="1324"/>
    </location>
</feature>
<dbReference type="SUPFAM" id="SSF81324">
    <property type="entry name" value="Voltage-gated potassium channels"/>
    <property type="match status" value="4"/>
</dbReference>
<feature type="domain" description="Sodium ion transport-associated" evidence="20">
    <location>
        <begin position="854"/>
        <end position="1055"/>
    </location>
</feature>
<feature type="transmembrane region" description="Helical" evidence="17">
    <location>
        <begin position="232"/>
        <end position="252"/>
    </location>
</feature>
<dbReference type="GeneTree" id="ENSGT00940000161368"/>
<feature type="transmembrane region" description="Helical" evidence="17">
    <location>
        <begin position="182"/>
        <end position="206"/>
    </location>
</feature>
<feature type="transmembrane region" description="Helical" evidence="17">
    <location>
        <begin position="1297"/>
        <end position="1321"/>
    </location>
</feature>
<dbReference type="Proteomes" id="UP000007648">
    <property type="component" value="Unassembled WGS sequence"/>
</dbReference>
<keyword evidence="15 17" id="KW-0407">Ion channel</keyword>
<evidence type="ECO:0000256" key="18">
    <source>
        <dbReference type="SAM" id="MobiDB-lite"/>
    </source>
</evidence>
<keyword evidence="5 17" id="KW-0812">Transmembrane</keyword>
<protein>
    <recommendedName>
        <fullName evidence="17">Sodium channel protein</fullName>
    </recommendedName>
</protein>
<evidence type="ECO:0000313" key="23">
    <source>
        <dbReference type="Proteomes" id="UP000007648"/>
    </source>
</evidence>
<keyword evidence="6" id="KW-0677">Repeat</keyword>
<dbReference type="InterPro" id="IPR005821">
    <property type="entry name" value="Ion_trans_dom"/>
</dbReference>
<feature type="transmembrane region" description="Helical" evidence="17">
    <location>
        <begin position="817"/>
        <end position="839"/>
    </location>
</feature>
<evidence type="ECO:0000256" key="16">
    <source>
        <dbReference type="ARBA" id="ARBA00036239"/>
    </source>
</evidence>
<dbReference type="InterPro" id="IPR043203">
    <property type="entry name" value="VGCC_Ca_Na"/>
</dbReference>
<keyword evidence="4" id="KW-1003">Cell membrane</keyword>
<feature type="domain" description="Ion transport" evidence="19">
    <location>
        <begin position="1369"/>
        <end position="1621"/>
    </location>
</feature>
<keyword evidence="13" id="KW-0325">Glycoprotein</keyword>
<dbReference type="Gene3D" id="1.20.5.1190">
    <property type="entry name" value="iswi atpase"/>
    <property type="match status" value="1"/>
</dbReference>
<feature type="transmembrane region" description="Helical" evidence="17">
    <location>
        <begin position="139"/>
        <end position="162"/>
    </location>
</feature>
<dbReference type="PANTHER" id="PTHR10037">
    <property type="entry name" value="VOLTAGE-GATED CATION CHANNEL CALCIUM AND SODIUM"/>
    <property type="match status" value="1"/>
</dbReference>
<gene>
    <name evidence="22" type="primary">LOC100932957</name>
</gene>
<evidence type="ECO:0000256" key="5">
    <source>
        <dbReference type="ARBA" id="ARBA00022692"/>
    </source>
</evidence>
<feature type="transmembrane region" description="Helical" evidence="17">
    <location>
        <begin position="1369"/>
        <end position="1387"/>
    </location>
</feature>
<keyword evidence="2 17" id="KW-0813">Transport</keyword>
<comment type="function">
    <text evidence="17">Mediates the voltage-dependent sodium ion permeability of excitable membranes. Assuming opened or closed conformations in response to the voltage difference across the membrane, the protein forms a sodium-selective channel through which Na(+) ions may pass in accordance with their electrochemical gradient.</text>
</comment>
<dbReference type="Pfam" id="PF24609">
    <property type="entry name" value="IQ_SCN5A_C"/>
    <property type="match status" value="1"/>
</dbReference>
<evidence type="ECO:0000256" key="12">
    <source>
        <dbReference type="ARBA" id="ARBA00023157"/>
    </source>
</evidence>
<feature type="transmembrane region" description="Helical" evidence="17">
    <location>
        <begin position="1589"/>
        <end position="1612"/>
    </location>
</feature>
<feature type="transmembrane region" description="Helical" evidence="17">
    <location>
        <begin position="1424"/>
        <end position="1444"/>
    </location>
</feature>
<dbReference type="InterPro" id="IPR027359">
    <property type="entry name" value="Volt_channel_dom_sf"/>
</dbReference>
<keyword evidence="14 17" id="KW-0739">Sodium transport</keyword>
<comment type="subcellular location">
    <subcellularLocation>
        <location evidence="1 17">Cell membrane</location>
        <topology evidence="1 17">Multi-pass membrane protein</topology>
    </subcellularLocation>
</comment>
<feature type="region of interest" description="Disordered" evidence="18">
    <location>
        <begin position="1793"/>
        <end position="1837"/>
    </location>
</feature>
<comment type="similarity">
    <text evidence="17">Belongs to the sodium channel (TC 1.A.1.10) family.</text>
</comment>
<evidence type="ECO:0000259" key="20">
    <source>
        <dbReference type="Pfam" id="PF06512"/>
    </source>
</evidence>
<dbReference type="InParanoid" id="A0A7N4NRV0"/>
<keyword evidence="11 17" id="KW-0472">Membrane</keyword>
<evidence type="ECO:0000256" key="6">
    <source>
        <dbReference type="ARBA" id="ARBA00022737"/>
    </source>
</evidence>
<feature type="domain" description="SCN5A-like C-terminal IQ motif" evidence="21">
    <location>
        <begin position="1734"/>
        <end position="1761"/>
    </location>
</feature>
<evidence type="ECO:0000256" key="8">
    <source>
        <dbReference type="ARBA" id="ARBA00022989"/>
    </source>
</evidence>
<keyword evidence="3 17" id="KW-0894">Sodium channel</keyword>
<evidence type="ECO:0000256" key="3">
    <source>
        <dbReference type="ARBA" id="ARBA00022461"/>
    </source>
</evidence>
<dbReference type="PANTHER" id="PTHR10037:SF221">
    <property type="entry name" value="SODIUM CHANNEL PROTEIN TYPE 9 SUBUNIT ALPHA"/>
    <property type="match status" value="1"/>
</dbReference>
<dbReference type="GO" id="GO:0001518">
    <property type="term" value="C:voltage-gated sodium channel complex"/>
    <property type="evidence" value="ECO:0007669"/>
    <property type="project" value="UniProtKB-UniRule"/>
</dbReference>
<evidence type="ECO:0000313" key="22">
    <source>
        <dbReference type="Ensembl" id="ENSSHAP00000026936.1"/>
    </source>
</evidence>
<feature type="transmembrane region" description="Helical" evidence="17">
    <location>
        <begin position="731"/>
        <end position="757"/>
    </location>
</feature>
<reference evidence="22" key="2">
    <citation type="submission" date="2025-08" db="UniProtKB">
        <authorList>
            <consortium name="Ensembl"/>
        </authorList>
    </citation>
    <scope>IDENTIFICATION</scope>
</reference>
<name>A0A7N4NRV0_SARHA</name>
<feature type="transmembrane region" description="Helical" evidence="17">
    <location>
        <begin position="1399"/>
        <end position="1417"/>
    </location>
</feature>
<evidence type="ECO:0000256" key="2">
    <source>
        <dbReference type="ARBA" id="ARBA00022448"/>
    </source>
</evidence>
<dbReference type="Gene3D" id="1.10.287.70">
    <property type="match status" value="4"/>
</dbReference>
<accession>A0A7N4NRV0</accession>
<dbReference type="InterPro" id="IPR058542">
    <property type="entry name" value="IQ_SCN5A_C"/>
</dbReference>
<keyword evidence="8 17" id="KW-1133">Transmembrane helix</keyword>
<dbReference type="GO" id="GO:0005248">
    <property type="term" value="F:voltage-gated sodium channel activity"/>
    <property type="evidence" value="ECO:0007669"/>
    <property type="project" value="InterPro"/>
</dbReference>
<feature type="transmembrane region" description="Helical" evidence="17">
    <location>
        <begin position="1256"/>
        <end position="1277"/>
    </location>
</feature>
<sequence>MAKIKNLTYFTKTSTKEHKANRKNEEEEEVIEPASDLEAGKQLPFIYGDVPPEMISEPLEDLDPYYRDKNTFLVLNERKTIFRFNATPALNILTPFNLIRRLSIKVLVNLYPFPETHCTFVINCLFLTMHTSPTWAKTLNLPFIGLYTFEVLVKILARGFVIGPFTFLNDPWNWFDVPILTMAYLCIFINLFNDSALGIFSVLRIVKAISLTTGPRAVVGTLTRSVKMFSQIVILIIFCLSVFAVMGMQLFMGKLKQKCLRWPREEGNITYMPWDNEDYFYYMERQKDALLCGNVAYAGECPEGYMCVKAGMNPDHNYTSFDNFSWAMLTLFRLMTLDYWEKLYQQTLRAAGKTYMIFFIVIIVFCSFYLMTLVLAVVILAYEKHNQITIKEAKKRDIKYQALLYRIPEDEIIIEDQNIGFSENFSGISQYISNDNGRADERKKKYQEDQLDGEEKEIDLKLHRFETKDYIRRKICHHAIKKQRLTDKSKLSSPQKVHSFRTQRTINSSLAIPSIEENALILFLNQTHCFIGITARTDQKEGHKNSCYDSINILDDPTIRQRVIRRTNVLNVMERLHDSRPTCTNWWHKFCSTYMIWNCSPPCLKFKECVYNIVMDPFFELAIAICVIINIIFMAMDHYPMTEKFYNKLSVGNLVFTVIYSVEMFLKIIALHPYNYFKTDWNILDSFIVLLALAELYITKIHGLSFLRSFRLLRVFKVAKYWSTCERMLKMIVYSVEVFIGLFLVVFITLFIFAVVGMQQFGESYEQHFFKSVDHPLLRWHMHDFLHAFFMMFRVLCGEWIEPMWDCMAIASESKCLVFFVMMVIIGKILLLILFVALLSSFSSENFAAIQVSSESNNLKLAMAKIQKGLHYAKRTLFDLIAKGFSEKTISNYIKGKENLNMKKNVTSNHTVNDMNKNFQKYENRIDSIGISLEKYVKNKSDSSSLIPNPSFSGPAPIALTESDLENVCSTKEFKNGLDTESSKESFNQNSFFEDSMAPILASGEGEKVMDKPLKSDEPGACFTYGCIRRFPYCEANVNSRKGKIWWNIRKTCYRTVKHGCFEISIILIIWLSSVALIFEDIYIEKRKTIKIILEYGDMIFTYIFILEMFLKWMAYGYKTYFSNIWCWLEFLIVNVCISVASYLGYPKFAALKSLRALRILSVYEEVRVVLYVFLKAVPSILKALLVCLMCWLFFSLKGVNLFAGKFFKCVNTTTGERLSRTIVTNFSDCGMIINSGGDVQWKNGKVNFDNVGNGYLSLLQLVTTFQGWLGIIYAAIDTFDVESQPQYENNLYVYFYFINFIIFGLFFPLVFFISVVMNHFKQQIKISILMTKNQKKYYNLMKNLGHGKLQKSIPRPKECVFDLVNKDAFEIIIVVLICLNMVTMMVETDNQNAYTRNILYQINLVFIGLFAVECVLKLIGLRQYYFTIGWNIFDFLVLHLSIMGKDVCLLYKYFLTYAQMQVIRLIRCGRVLNFIKRTKSIGVLIHALMLSLPTLLNIVLLLLLVMFIYAILGMFHFAYVKKDAGINDMFNFETFSNSILCLFQITTFAGWDGLLEPILNTGPPDCDPEKIHPGSSVKGDCGNPLLGILYFVSYIIVSFLMLVNMFVVVILEICSVVTEENAHALSEDAFDNFYEIWKQFDPSSTHFIHYSQLSEFAASLDPPLFIAKPNKIQLIAMDLPIVRGDRVFCADVLIAFTKYAMGENIEFDCLHLPMRKQFLSSCIFEISYEPVTTTLKRKQEEVSAFVIQRAFRRFRLKQNVLNIYNVKNEKREKLAVKEDIVFDNVNENSSLEKVGDLNPSSSPIPLNSGIEQDTEKHETDQKEKEDTGKTDREKRK</sequence>
<evidence type="ECO:0000256" key="10">
    <source>
        <dbReference type="ARBA" id="ARBA00023065"/>
    </source>
</evidence>
<dbReference type="Gene3D" id="1.20.120.350">
    <property type="entry name" value="Voltage-gated potassium channels. Chain C"/>
    <property type="match status" value="4"/>
</dbReference>
<feature type="transmembrane region" description="Helical" evidence="17">
    <location>
        <begin position="1181"/>
        <end position="1200"/>
    </location>
</feature>
<dbReference type="InterPro" id="IPR010526">
    <property type="entry name" value="Na_trans_assoc_dom"/>
</dbReference>
<evidence type="ECO:0000256" key="17">
    <source>
        <dbReference type="RuleBase" id="RU361132"/>
    </source>
</evidence>
<dbReference type="FunFam" id="1.10.287.70:FF:000001">
    <property type="entry name" value="Sodium channel protein"/>
    <property type="match status" value="1"/>
</dbReference>
<comment type="caution">
    <text evidence="17">Lacks conserved residue(s) required for the propagation of feature annotation.</text>
</comment>
<dbReference type="FunFam" id="1.20.120.350:FF:000002">
    <property type="entry name" value="Sodium channel protein"/>
    <property type="match status" value="1"/>
</dbReference>
<feature type="transmembrane region" description="Helical" evidence="17">
    <location>
        <begin position="1488"/>
        <end position="1513"/>
    </location>
</feature>
<feature type="domain" description="Ion transport" evidence="19">
    <location>
        <begin position="119"/>
        <end position="386"/>
    </location>
</feature>
<dbReference type="InterPro" id="IPR001696">
    <property type="entry name" value="Na_channel_asu"/>
</dbReference>
<feature type="transmembrane region" description="Helical" evidence="17">
    <location>
        <begin position="654"/>
        <end position="674"/>
    </location>
</feature>
<evidence type="ECO:0000259" key="21">
    <source>
        <dbReference type="Pfam" id="PF24609"/>
    </source>
</evidence>
<evidence type="ECO:0000256" key="9">
    <source>
        <dbReference type="ARBA" id="ARBA00023053"/>
    </source>
</evidence>
<feature type="transmembrane region" description="Helical" evidence="17">
    <location>
        <begin position="610"/>
        <end position="633"/>
    </location>
</feature>
<reference evidence="22" key="3">
    <citation type="submission" date="2025-09" db="UniProtKB">
        <authorList>
            <consortium name="Ensembl"/>
        </authorList>
    </citation>
    <scope>IDENTIFICATION</scope>
</reference>
<keyword evidence="9 17" id="KW-0915">Sodium</keyword>
<proteinExistence type="inferred from homology"/>
<evidence type="ECO:0000256" key="1">
    <source>
        <dbReference type="ARBA" id="ARBA00004651"/>
    </source>
</evidence>
<reference evidence="22 23" key="1">
    <citation type="journal article" date="2011" name="Proc. Natl. Acad. Sci. U.S.A.">
        <title>Genetic diversity and population structure of the endangered marsupial Sarcophilus harrisii (Tasmanian devil).</title>
        <authorList>
            <person name="Miller W."/>
            <person name="Hayes V.M."/>
            <person name="Ratan A."/>
            <person name="Petersen D.C."/>
            <person name="Wittekindt N.E."/>
            <person name="Miller J."/>
            <person name="Walenz B."/>
            <person name="Knight J."/>
            <person name="Qi J."/>
            <person name="Zhao F."/>
            <person name="Wang Q."/>
            <person name="Bedoya-Reina O.C."/>
            <person name="Katiyar N."/>
            <person name="Tomsho L.P."/>
            <person name="Kasson L.M."/>
            <person name="Hardie R.A."/>
            <person name="Woodbridge P."/>
            <person name="Tindall E.A."/>
            <person name="Bertelsen M.F."/>
            <person name="Dixon D."/>
            <person name="Pyecroft S."/>
            <person name="Helgen K.M."/>
            <person name="Lesk A.M."/>
            <person name="Pringle T.H."/>
            <person name="Patterson N."/>
            <person name="Zhang Y."/>
            <person name="Kreiss A."/>
            <person name="Woods G.M."/>
            <person name="Jones M.E."/>
            <person name="Schuster S.C."/>
        </authorList>
    </citation>
    <scope>NUCLEOTIDE SEQUENCE [LARGE SCALE GENOMIC DNA]</scope>
</reference>
<dbReference type="FunFam" id="1.10.238.10:FF:000002">
    <property type="entry name" value="Sodium channel protein"/>
    <property type="match status" value="1"/>
</dbReference>